<dbReference type="Proteomes" id="UP001596156">
    <property type="component" value="Unassembled WGS sequence"/>
</dbReference>
<accession>A0ABW0DLQ2</accession>
<sequence length="184" mass="19874">PESRRGRYTERGTTHMDIIVAGQRIVTGSEFLEVAVGFNTEVEPLDLVEEFTAGGLSSRDALDSFLADFQVETDTDREDAAYYKSLLRRMPRELRARKTAPAAPAAAVVAAELVAADDALGFEADDITADWTAADFDSYEVLATLGTTDPAAAVARARASRAERRAVRAALRIVRDEIPAEVAA</sequence>
<keyword evidence="2" id="KW-1185">Reference proteome</keyword>
<proteinExistence type="predicted"/>
<dbReference type="RefSeq" id="WP_381574018.1">
    <property type="nucleotide sequence ID" value="NZ_JBHSKL010000074.1"/>
</dbReference>
<comment type="caution">
    <text evidence="1">The sequence shown here is derived from an EMBL/GenBank/DDBJ whole genome shotgun (WGS) entry which is preliminary data.</text>
</comment>
<name>A0ABW0DLQ2_STRFI</name>
<gene>
    <name evidence="1" type="ORF">ACFPN6_37155</name>
</gene>
<evidence type="ECO:0000313" key="1">
    <source>
        <dbReference type="EMBL" id="MFC5230041.1"/>
    </source>
</evidence>
<reference evidence="2" key="1">
    <citation type="journal article" date="2019" name="Int. J. Syst. Evol. Microbiol.">
        <title>The Global Catalogue of Microorganisms (GCM) 10K type strain sequencing project: providing services to taxonomists for standard genome sequencing and annotation.</title>
        <authorList>
            <consortium name="The Broad Institute Genomics Platform"/>
            <consortium name="The Broad Institute Genome Sequencing Center for Infectious Disease"/>
            <person name="Wu L."/>
            <person name="Ma J."/>
        </authorList>
    </citation>
    <scope>NUCLEOTIDE SEQUENCE [LARGE SCALE GENOMIC DNA]</scope>
    <source>
        <strain evidence="2">CCM 8479</strain>
    </source>
</reference>
<dbReference type="EMBL" id="JBHSKL010000074">
    <property type="protein sequence ID" value="MFC5230041.1"/>
    <property type="molecule type" value="Genomic_DNA"/>
</dbReference>
<feature type="non-terminal residue" evidence="1">
    <location>
        <position position="1"/>
    </location>
</feature>
<evidence type="ECO:0000313" key="2">
    <source>
        <dbReference type="Proteomes" id="UP001596156"/>
    </source>
</evidence>
<organism evidence="1 2">
    <name type="scientific">Streptomyces fimbriatus</name>
    <dbReference type="NCBI Taxonomy" id="68197"/>
    <lineage>
        <taxon>Bacteria</taxon>
        <taxon>Bacillati</taxon>
        <taxon>Actinomycetota</taxon>
        <taxon>Actinomycetes</taxon>
        <taxon>Kitasatosporales</taxon>
        <taxon>Streptomycetaceae</taxon>
        <taxon>Streptomyces</taxon>
    </lineage>
</organism>
<protein>
    <submittedName>
        <fullName evidence="1">Uncharacterized protein</fullName>
    </submittedName>
</protein>